<dbReference type="AlphaFoldDB" id="A0AAN7AUL2"/>
<feature type="region of interest" description="Disordered" evidence="6">
    <location>
        <begin position="281"/>
        <end position="310"/>
    </location>
</feature>
<reference evidence="9" key="1">
    <citation type="journal article" date="2023" name="Mol. Phylogenet. Evol.">
        <title>Genome-scale phylogeny and comparative genomics of the fungal order Sordariales.</title>
        <authorList>
            <person name="Hensen N."/>
            <person name="Bonometti L."/>
            <person name="Westerberg I."/>
            <person name="Brannstrom I.O."/>
            <person name="Guillou S."/>
            <person name="Cros-Aarteil S."/>
            <person name="Calhoun S."/>
            <person name="Haridas S."/>
            <person name="Kuo A."/>
            <person name="Mondo S."/>
            <person name="Pangilinan J."/>
            <person name="Riley R."/>
            <person name="LaButti K."/>
            <person name="Andreopoulos B."/>
            <person name="Lipzen A."/>
            <person name="Chen C."/>
            <person name="Yan M."/>
            <person name="Daum C."/>
            <person name="Ng V."/>
            <person name="Clum A."/>
            <person name="Steindorff A."/>
            <person name="Ohm R.A."/>
            <person name="Martin F."/>
            <person name="Silar P."/>
            <person name="Natvig D.O."/>
            <person name="Lalanne C."/>
            <person name="Gautier V."/>
            <person name="Ament-Velasquez S.L."/>
            <person name="Kruys A."/>
            <person name="Hutchinson M.I."/>
            <person name="Powell A.J."/>
            <person name="Barry K."/>
            <person name="Miller A.N."/>
            <person name="Grigoriev I.V."/>
            <person name="Debuchy R."/>
            <person name="Gladieux P."/>
            <person name="Hiltunen Thoren M."/>
            <person name="Johannesson H."/>
        </authorList>
    </citation>
    <scope>NUCLEOTIDE SEQUENCE</scope>
    <source>
        <strain evidence="9">CBS 315.58</strain>
    </source>
</reference>
<evidence type="ECO:0000256" key="7">
    <source>
        <dbReference type="SAM" id="Phobius"/>
    </source>
</evidence>
<keyword evidence="3 7" id="KW-1133">Transmembrane helix</keyword>
<feature type="transmembrane region" description="Helical" evidence="7">
    <location>
        <begin position="173"/>
        <end position="194"/>
    </location>
</feature>
<feature type="compositionally biased region" description="Polar residues" evidence="6">
    <location>
        <begin position="384"/>
        <end position="404"/>
    </location>
</feature>
<organism evidence="9 10">
    <name type="scientific">Triangularia verruculosa</name>
    <dbReference type="NCBI Taxonomy" id="2587418"/>
    <lineage>
        <taxon>Eukaryota</taxon>
        <taxon>Fungi</taxon>
        <taxon>Dikarya</taxon>
        <taxon>Ascomycota</taxon>
        <taxon>Pezizomycotina</taxon>
        <taxon>Sordariomycetes</taxon>
        <taxon>Sordariomycetidae</taxon>
        <taxon>Sordariales</taxon>
        <taxon>Podosporaceae</taxon>
        <taxon>Triangularia</taxon>
    </lineage>
</organism>
<evidence type="ECO:0000259" key="8">
    <source>
        <dbReference type="Pfam" id="PF20684"/>
    </source>
</evidence>
<keyword evidence="10" id="KW-1185">Reference proteome</keyword>
<keyword evidence="4 7" id="KW-0472">Membrane</keyword>
<dbReference type="EMBL" id="MU863904">
    <property type="protein sequence ID" value="KAK4201726.1"/>
    <property type="molecule type" value="Genomic_DNA"/>
</dbReference>
<dbReference type="PANTHER" id="PTHR33048:SF161">
    <property type="entry name" value="INTEGRAL MEMBRANE PROTEIN"/>
    <property type="match status" value="1"/>
</dbReference>
<feature type="transmembrane region" description="Helical" evidence="7">
    <location>
        <begin position="17"/>
        <end position="37"/>
    </location>
</feature>
<reference evidence="9" key="2">
    <citation type="submission" date="2023-05" db="EMBL/GenBank/DDBJ databases">
        <authorList>
            <consortium name="Lawrence Berkeley National Laboratory"/>
            <person name="Steindorff A."/>
            <person name="Hensen N."/>
            <person name="Bonometti L."/>
            <person name="Westerberg I."/>
            <person name="Brannstrom I.O."/>
            <person name="Guillou S."/>
            <person name="Cros-Aarteil S."/>
            <person name="Calhoun S."/>
            <person name="Haridas S."/>
            <person name="Kuo A."/>
            <person name="Mondo S."/>
            <person name="Pangilinan J."/>
            <person name="Riley R."/>
            <person name="Labutti K."/>
            <person name="Andreopoulos B."/>
            <person name="Lipzen A."/>
            <person name="Chen C."/>
            <person name="Yanf M."/>
            <person name="Daum C."/>
            <person name="Ng V."/>
            <person name="Clum A."/>
            <person name="Ohm R."/>
            <person name="Martin F."/>
            <person name="Silar P."/>
            <person name="Natvig D."/>
            <person name="Lalanne C."/>
            <person name="Gautier V."/>
            <person name="Ament-Velasquez S.L."/>
            <person name="Kruys A."/>
            <person name="Hutchinson M.I."/>
            <person name="Powell A.J."/>
            <person name="Barry K."/>
            <person name="Miller A.N."/>
            <person name="Grigoriev I.V."/>
            <person name="Debuchy R."/>
            <person name="Gladieux P."/>
            <person name="Thoren M.H."/>
            <person name="Johannesson H."/>
        </authorList>
    </citation>
    <scope>NUCLEOTIDE SEQUENCE</scope>
    <source>
        <strain evidence="9">CBS 315.58</strain>
    </source>
</reference>
<dbReference type="Pfam" id="PF20684">
    <property type="entry name" value="Fung_rhodopsin"/>
    <property type="match status" value="1"/>
</dbReference>
<evidence type="ECO:0000256" key="2">
    <source>
        <dbReference type="ARBA" id="ARBA00022692"/>
    </source>
</evidence>
<evidence type="ECO:0000256" key="1">
    <source>
        <dbReference type="ARBA" id="ARBA00004141"/>
    </source>
</evidence>
<feature type="transmembrane region" description="Helical" evidence="7">
    <location>
        <begin position="130"/>
        <end position="153"/>
    </location>
</feature>
<accession>A0AAN7AUL2</accession>
<dbReference type="GO" id="GO:0016020">
    <property type="term" value="C:membrane"/>
    <property type="evidence" value="ECO:0007669"/>
    <property type="project" value="UniProtKB-SubCell"/>
</dbReference>
<evidence type="ECO:0000313" key="10">
    <source>
        <dbReference type="Proteomes" id="UP001303160"/>
    </source>
</evidence>
<gene>
    <name evidence="9" type="ORF">QBC40DRAFT_323675</name>
</gene>
<evidence type="ECO:0000256" key="3">
    <source>
        <dbReference type="ARBA" id="ARBA00022989"/>
    </source>
</evidence>
<evidence type="ECO:0000256" key="6">
    <source>
        <dbReference type="SAM" id="MobiDB-lite"/>
    </source>
</evidence>
<evidence type="ECO:0000256" key="4">
    <source>
        <dbReference type="ARBA" id="ARBA00023136"/>
    </source>
</evidence>
<feature type="transmembrane region" description="Helical" evidence="7">
    <location>
        <begin position="254"/>
        <end position="272"/>
    </location>
</feature>
<feature type="compositionally biased region" description="Polar residues" evidence="6">
    <location>
        <begin position="285"/>
        <end position="302"/>
    </location>
</feature>
<feature type="transmembrane region" description="Helical" evidence="7">
    <location>
        <begin position="206"/>
        <end position="227"/>
    </location>
</feature>
<dbReference type="InterPro" id="IPR052337">
    <property type="entry name" value="SAT4-like"/>
</dbReference>
<proteinExistence type="inferred from homology"/>
<keyword evidence="2 7" id="KW-0812">Transmembrane</keyword>
<feature type="region of interest" description="Disordered" evidence="6">
    <location>
        <begin position="361"/>
        <end position="404"/>
    </location>
</feature>
<feature type="transmembrane region" description="Helical" evidence="7">
    <location>
        <begin position="49"/>
        <end position="69"/>
    </location>
</feature>
<dbReference type="Proteomes" id="UP001303160">
    <property type="component" value="Unassembled WGS sequence"/>
</dbReference>
<comment type="similarity">
    <text evidence="5">Belongs to the SAT4 family.</text>
</comment>
<dbReference type="PANTHER" id="PTHR33048">
    <property type="entry name" value="PTH11-LIKE INTEGRAL MEMBRANE PROTEIN (AFU_ORTHOLOGUE AFUA_5G11245)"/>
    <property type="match status" value="1"/>
</dbReference>
<dbReference type="InterPro" id="IPR049326">
    <property type="entry name" value="Rhodopsin_dom_fungi"/>
</dbReference>
<evidence type="ECO:0000313" key="9">
    <source>
        <dbReference type="EMBL" id="KAK4201726.1"/>
    </source>
</evidence>
<feature type="domain" description="Rhodopsin" evidence="8">
    <location>
        <begin position="33"/>
        <end position="269"/>
    </location>
</feature>
<evidence type="ECO:0000256" key="5">
    <source>
        <dbReference type="ARBA" id="ARBA00038359"/>
    </source>
</evidence>
<name>A0AAN7AUL2_9PEZI</name>
<sequence>MFEYVEFPILPIVKTHLIINCVLAFITLTIISLRLFARFLTGAGLWWDDYLILFAVPQGMAMVIIQGMWAPMGVGYPMAQTLPNLEHILKMLVSYELIYATGISTIKLSVLVFYLRVFVNKTMRTATKGVIIFVCLWSVGNILQVFLICRPFAAIYTLELMPTAKCGDQVGSFIAIGAFNIITDVMILTLPIPTVWTLKTTRGKKIALTAVFLVGLLVSVVAMIRIITLTRLDLVNLTESMIWADFWSATEPNLGIFCVSLPMLGTLWTRYFSRKSPSKLDPYHSSENGTHGTRGTASNNGFSKLRNAKNNRTDPGVDTIICMEDLYAPNKEVCHKTDVAAVAAPVTPDGGDGGMMGGAPMNRANSSEEALTGRQQGGEDPYYQRQQQQSEGIRVQTKWTISVD</sequence>
<comment type="caution">
    <text evidence="9">The sequence shown here is derived from an EMBL/GenBank/DDBJ whole genome shotgun (WGS) entry which is preliminary data.</text>
</comment>
<protein>
    <recommendedName>
        <fullName evidence="8">Rhodopsin domain-containing protein</fullName>
    </recommendedName>
</protein>
<feature type="transmembrane region" description="Helical" evidence="7">
    <location>
        <begin position="97"/>
        <end position="118"/>
    </location>
</feature>
<comment type="subcellular location">
    <subcellularLocation>
        <location evidence="1">Membrane</location>
        <topology evidence="1">Multi-pass membrane protein</topology>
    </subcellularLocation>
</comment>